<dbReference type="AlphaFoldDB" id="A0A9Q3H6Y0"/>
<name>A0A9Q3H6Y0_9BASI</name>
<feature type="compositionally biased region" description="Polar residues" evidence="1">
    <location>
        <begin position="93"/>
        <end position="103"/>
    </location>
</feature>
<dbReference type="Proteomes" id="UP000765509">
    <property type="component" value="Unassembled WGS sequence"/>
</dbReference>
<evidence type="ECO:0000313" key="2">
    <source>
        <dbReference type="EMBL" id="MBW0492084.1"/>
    </source>
</evidence>
<reference evidence="2" key="1">
    <citation type="submission" date="2021-03" db="EMBL/GenBank/DDBJ databases">
        <title>Draft genome sequence of rust myrtle Austropuccinia psidii MF-1, a brazilian biotype.</title>
        <authorList>
            <person name="Quecine M.C."/>
            <person name="Pachon D.M.R."/>
            <person name="Bonatelli M.L."/>
            <person name="Correr F.H."/>
            <person name="Franceschini L.M."/>
            <person name="Leite T.F."/>
            <person name="Margarido G.R.A."/>
            <person name="Almeida C.A."/>
            <person name="Ferrarezi J.A."/>
            <person name="Labate C.A."/>
        </authorList>
    </citation>
    <scope>NUCLEOTIDE SEQUENCE</scope>
    <source>
        <strain evidence="2">MF-1</strain>
    </source>
</reference>
<sequence length="109" mass="11650">MAFLAHLGALRPLRPVGPLGPFWASSNDAKRGQGGSPSSPKPQVGPPEPVLAPKWLKTTSGPLFSPWPLEITRGHQLSSKERFPSVSGEEFSFLNTPPTQGSRSGAYMV</sequence>
<proteinExistence type="predicted"/>
<comment type="caution">
    <text evidence="2">The sequence shown here is derived from an EMBL/GenBank/DDBJ whole genome shotgun (WGS) entry which is preliminary data.</text>
</comment>
<dbReference type="EMBL" id="AVOT02011426">
    <property type="protein sequence ID" value="MBW0492084.1"/>
    <property type="molecule type" value="Genomic_DNA"/>
</dbReference>
<protein>
    <submittedName>
        <fullName evidence="2">Uncharacterized protein</fullName>
    </submittedName>
</protein>
<feature type="region of interest" description="Disordered" evidence="1">
    <location>
        <begin position="88"/>
        <end position="109"/>
    </location>
</feature>
<feature type="compositionally biased region" description="Pro residues" evidence="1">
    <location>
        <begin position="39"/>
        <end position="50"/>
    </location>
</feature>
<keyword evidence="3" id="KW-1185">Reference proteome</keyword>
<feature type="compositionally biased region" description="Low complexity" evidence="1">
    <location>
        <begin position="12"/>
        <end position="21"/>
    </location>
</feature>
<feature type="region of interest" description="Disordered" evidence="1">
    <location>
        <begin position="12"/>
        <end position="53"/>
    </location>
</feature>
<evidence type="ECO:0000256" key="1">
    <source>
        <dbReference type="SAM" id="MobiDB-lite"/>
    </source>
</evidence>
<accession>A0A9Q3H6Y0</accession>
<organism evidence="2 3">
    <name type="scientific">Austropuccinia psidii MF-1</name>
    <dbReference type="NCBI Taxonomy" id="1389203"/>
    <lineage>
        <taxon>Eukaryota</taxon>
        <taxon>Fungi</taxon>
        <taxon>Dikarya</taxon>
        <taxon>Basidiomycota</taxon>
        <taxon>Pucciniomycotina</taxon>
        <taxon>Pucciniomycetes</taxon>
        <taxon>Pucciniales</taxon>
        <taxon>Sphaerophragmiaceae</taxon>
        <taxon>Austropuccinia</taxon>
    </lineage>
</organism>
<evidence type="ECO:0000313" key="3">
    <source>
        <dbReference type="Proteomes" id="UP000765509"/>
    </source>
</evidence>
<gene>
    <name evidence="2" type="ORF">O181_031799</name>
</gene>